<sequence>MRVEYTPIYRPNLGLAPWAAMLDGILQSDRPNHDYPAFDIEAVGDNQFTISLAVPGFSPEQLLIETENNVLTVKGEKPQDAGKRRFLHQGIVSRNFERRFNLAEHTEVCGAHYRDGLLTVSLVKRVPEAMKPRRIEIDNVGQVLNPAPAQATLPIA</sequence>
<evidence type="ECO:0000256" key="2">
    <source>
        <dbReference type="PROSITE-ProRule" id="PRU00285"/>
    </source>
</evidence>
<dbReference type="AlphaFoldDB" id="A0AA91D8H9"/>
<dbReference type="RefSeq" id="WP_054759439.1">
    <property type="nucleotide sequence ID" value="NZ_AP019777.1"/>
</dbReference>
<dbReference type="CDD" id="cd06470">
    <property type="entry name" value="ACD_IbpA-B_like"/>
    <property type="match status" value="1"/>
</dbReference>
<dbReference type="PANTHER" id="PTHR47062:SF1">
    <property type="entry name" value="SMALL HEAT SHOCK PROTEIN IBPA"/>
    <property type="match status" value="1"/>
</dbReference>
<dbReference type="PANTHER" id="PTHR47062">
    <property type="match status" value="1"/>
</dbReference>
<dbReference type="PROSITE" id="PS01031">
    <property type="entry name" value="SHSP"/>
    <property type="match status" value="1"/>
</dbReference>
<dbReference type="InterPro" id="IPR002068">
    <property type="entry name" value="A-crystallin/Hsp20_dom"/>
</dbReference>
<feature type="domain" description="SHSP" evidence="4">
    <location>
        <begin position="29"/>
        <end position="140"/>
    </location>
</feature>
<keyword evidence="1" id="KW-0346">Stress response</keyword>
<evidence type="ECO:0000259" key="4">
    <source>
        <dbReference type="PROSITE" id="PS01031"/>
    </source>
</evidence>
<comment type="caution">
    <text evidence="5">The sequence shown here is derived from an EMBL/GenBank/DDBJ whole genome shotgun (WGS) entry which is preliminary data.</text>
</comment>
<proteinExistence type="inferred from homology"/>
<dbReference type="Proteomes" id="UP000077734">
    <property type="component" value="Unassembled WGS sequence"/>
</dbReference>
<reference evidence="5 6" key="1">
    <citation type="submission" date="2016-03" db="EMBL/GenBank/DDBJ databases">
        <authorList>
            <person name="Heylen K."/>
            <person name="De Vos P."/>
            <person name="Vekeman B."/>
        </authorList>
    </citation>
    <scope>NUCLEOTIDE SEQUENCE [LARGE SCALE GENOMIC DNA]</scope>
    <source>
        <strain evidence="5 6">R-49807</strain>
    </source>
</reference>
<gene>
    <name evidence="5" type="ORF">A1356_20460</name>
</gene>
<evidence type="ECO:0000313" key="5">
    <source>
        <dbReference type="EMBL" id="OAI21642.1"/>
    </source>
</evidence>
<accession>A0AA91D8H9</accession>
<dbReference type="InterPro" id="IPR037913">
    <property type="entry name" value="ACD_IbpA/B"/>
</dbReference>
<evidence type="ECO:0000256" key="1">
    <source>
        <dbReference type="ARBA" id="ARBA00023016"/>
    </source>
</evidence>
<organism evidence="5 6">
    <name type="scientific">Methylomonas koyamae</name>
    <dbReference type="NCBI Taxonomy" id="702114"/>
    <lineage>
        <taxon>Bacteria</taxon>
        <taxon>Pseudomonadati</taxon>
        <taxon>Pseudomonadota</taxon>
        <taxon>Gammaproteobacteria</taxon>
        <taxon>Methylococcales</taxon>
        <taxon>Methylococcaceae</taxon>
        <taxon>Methylomonas</taxon>
    </lineage>
</organism>
<dbReference type="SUPFAM" id="SSF49764">
    <property type="entry name" value="HSP20-like chaperones"/>
    <property type="match status" value="1"/>
</dbReference>
<protein>
    <recommendedName>
        <fullName evidence="4">SHSP domain-containing protein</fullName>
    </recommendedName>
</protein>
<name>A0AA91D8H9_9GAMM</name>
<keyword evidence="6" id="KW-1185">Reference proteome</keyword>
<comment type="similarity">
    <text evidence="2 3">Belongs to the small heat shock protein (HSP20) family.</text>
</comment>
<dbReference type="InterPro" id="IPR008978">
    <property type="entry name" value="HSP20-like_chaperone"/>
</dbReference>
<evidence type="ECO:0000256" key="3">
    <source>
        <dbReference type="RuleBase" id="RU003616"/>
    </source>
</evidence>
<dbReference type="Pfam" id="PF00011">
    <property type="entry name" value="HSP20"/>
    <property type="match status" value="1"/>
</dbReference>
<dbReference type="Gene3D" id="2.60.40.790">
    <property type="match status" value="1"/>
</dbReference>
<dbReference type="EMBL" id="LUUL01000137">
    <property type="protein sequence ID" value="OAI21642.1"/>
    <property type="molecule type" value="Genomic_DNA"/>
</dbReference>
<evidence type="ECO:0000313" key="6">
    <source>
        <dbReference type="Proteomes" id="UP000077734"/>
    </source>
</evidence>